<dbReference type="Pfam" id="PF04055">
    <property type="entry name" value="Radical_SAM"/>
    <property type="match status" value="1"/>
</dbReference>
<gene>
    <name evidence="10" type="ORF">WMO26_02815</name>
</gene>
<proteinExistence type="inferred from homology"/>
<evidence type="ECO:0000256" key="7">
    <source>
        <dbReference type="ARBA" id="ARBA00023004"/>
    </source>
</evidence>
<protein>
    <submittedName>
        <fullName evidence="10">Radical SAM protein</fullName>
    </submittedName>
</protein>
<sequence length="303" mass="33424">MEAFFCEQCPRKCRAVRTATAGEGFCSMPAGPVVARAAPHFWEEPVLSGTKGSGAVFFSGCVLQCCFCQNTEISAGGFGKTLTLEEFAACLEGLVRQGVHNLNLVTPTHFTHVIREVLARYKPAVPVVYNCGGYELPETLRTLEGMVDIYLPDLKYVDQDASARYSAAPDYFAVASKAILEMAKQVGSVQLGKDGLMKKGLIVRHLMLPGHTRDSIRVLEWIKAELPKGTYVSLMCQYTPCGRADRYPELSRKVTKREYDKVLDRLFALGLEHGFVQERASAAAKFIPAFDLTGVPGEDRERK</sequence>
<comment type="similarity">
    <text evidence="2">Belongs to the organic radical-activating enzymes family.</text>
</comment>
<dbReference type="EMBL" id="JBBMFD010000002">
    <property type="protein sequence ID" value="MEQ2439754.1"/>
    <property type="molecule type" value="Genomic_DNA"/>
</dbReference>
<dbReference type="Gene3D" id="3.20.20.70">
    <property type="entry name" value="Aldolase class I"/>
    <property type="match status" value="1"/>
</dbReference>
<evidence type="ECO:0000313" key="10">
    <source>
        <dbReference type="EMBL" id="MEQ2439754.1"/>
    </source>
</evidence>
<keyword evidence="3" id="KW-0004">4Fe-4S</keyword>
<dbReference type="InterPro" id="IPR058240">
    <property type="entry name" value="rSAM_sf"/>
</dbReference>
<dbReference type="PANTHER" id="PTHR43075:SF1">
    <property type="entry name" value="FORMATE LYASE ACTIVATING ENZYME, PUTATIVE (AFU_ORTHOLOGUE AFUA_2G15630)-RELATED"/>
    <property type="match status" value="1"/>
</dbReference>
<name>A0ABV1DYQ7_9FIRM</name>
<organism evidence="10 11">
    <name type="scientific">Solibaculum intestinale</name>
    <dbReference type="NCBI Taxonomy" id="3133165"/>
    <lineage>
        <taxon>Bacteria</taxon>
        <taxon>Bacillati</taxon>
        <taxon>Bacillota</taxon>
        <taxon>Clostridia</taxon>
        <taxon>Eubacteriales</taxon>
        <taxon>Oscillospiraceae</taxon>
        <taxon>Solibaculum</taxon>
    </lineage>
</organism>
<comment type="caution">
    <text evidence="10">The sequence shown here is derived from an EMBL/GenBank/DDBJ whole genome shotgun (WGS) entry which is preliminary data.</text>
</comment>
<evidence type="ECO:0000256" key="1">
    <source>
        <dbReference type="ARBA" id="ARBA00001966"/>
    </source>
</evidence>
<evidence type="ECO:0000256" key="6">
    <source>
        <dbReference type="ARBA" id="ARBA00023002"/>
    </source>
</evidence>
<evidence type="ECO:0000259" key="9">
    <source>
        <dbReference type="Pfam" id="PF04055"/>
    </source>
</evidence>
<comment type="cofactor">
    <cofactor evidence="1">
        <name>[4Fe-4S] cluster</name>
        <dbReference type="ChEBI" id="CHEBI:49883"/>
    </cofactor>
</comment>
<keyword evidence="8" id="KW-0411">Iron-sulfur</keyword>
<evidence type="ECO:0000256" key="8">
    <source>
        <dbReference type="ARBA" id="ARBA00023014"/>
    </source>
</evidence>
<evidence type="ECO:0000256" key="3">
    <source>
        <dbReference type="ARBA" id="ARBA00022485"/>
    </source>
</evidence>
<dbReference type="PANTHER" id="PTHR43075">
    <property type="entry name" value="FORMATE LYASE ACTIVATING ENZYME, PUTATIVE (AFU_ORTHOLOGUE AFUA_2G15630)-RELATED"/>
    <property type="match status" value="1"/>
</dbReference>
<evidence type="ECO:0000256" key="5">
    <source>
        <dbReference type="ARBA" id="ARBA00022723"/>
    </source>
</evidence>
<dbReference type="PIRSF" id="PIRSF004869">
    <property type="entry name" value="PflX_prd"/>
    <property type="match status" value="1"/>
</dbReference>
<accession>A0ABV1DYQ7</accession>
<feature type="domain" description="Radical SAM core" evidence="9">
    <location>
        <begin position="57"/>
        <end position="218"/>
    </location>
</feature>
<evidence type="ECO:0000256" key="2">
    <source>
        <dbReference type="ARBA" id="ARBA00009777"/>
    </source>
</evidence>
<evidence type="ECO:0000313" key="11">
    <source>
        <dbReference type="Proteomes" id="UP001489509"/>
    </source>
</evidence>
<dbReference type="Proteomes" id="UP001489509">
    <property type="component" value="Unassembled WGS sequence"/>
</dbReference>
<dbReference type="InterPro" id="IPR013785">
    <property type="entry name" value="Aldolase_TIM"/>
</dbReference>
<dbReference type="InterPro" id="IPR040085">
    <property type="entry name" value="MJ0674-like"/>
</dbReference>
<dbReference type="InterPro" id="IPR007197">
    <property type="entry name" value="rSAM"/>
</dbReference>
<keyword evidence="5" id="KW-0479">Metal-binding</keyword>
<reference evidence="10 11" key="1">
    <citation type="submission" date="2024-03" db="EMBL/GenBank/DDBJ databases">
        <title>Human intestinal bacterial collection.</title>
        <authorList>
            <person name="Pauvert C."/>
            <person name="Hitch T.C.A."/>
            <person name="Clavel T."/>
        </authorList>
    </citation>
    <scope>NUCLEOTIDE SEQUENCE [LARGE SCALE GENOMIC DNA]</scope>
    <source>
        <strain evidence="10 11">CLA-JM-H44</strain>
    </source>
</reference>
<evidence type="ECO:0000256" key="4">
    <source>
        <dbReference type="ARBA" id="ARBA00022691"/>
    </source>
</evidence>
<keyword evidence="7" id="KW-0408">Iron</keyword>
<keyword evidence="4" id="KW-0949">S-adenosyl-L-methionine</keyword>
<keyword evidence="6" id="KW-0560">Oxidoreductase</keyword>
<keyword evidence="11" id="KW-1185">Reference proteome</keyword>
<dbReference type="RefSeq" id="WP_349218016.1">
    <property type="nucleotide sequence ID" value="NZ_JBBMFD010000002.1"/>
</dbReference>
<dbReference type="InterPro" id="IPR016431">
    <property type="entry name" value="Pyrv-formate_lyase-activ_prd"/>
</dbReference>
<dbReference type="SUPFAM" id="SSF102114">
    <property type="entry name" value="Radical SAM enzymes"/>
    <property type="match status" value="1"/>
</dbReference>
<dbReference type="SFLD" id="SFLDG01099">
    <property type="entry name" value="Uncharacterised_Radical_SAM_Su"/>
    <property type="match status" value="1"/>
</dbReference>
<dbReference type="SFLD" id="SFLDS00029">
    <property type="entry name" value="Radical_SAM"/>
    <property type="match status" value="1"/>
</dbReference>
<dbReference type="PROSITE" id="PS01087">
    <property type="entry name" value="RADICAL_ACTIVATING"/>
    <property type="match status" value="1"/>
</dbReference>
<dbReference type="InterPro" id="IPR001989">
    <property type="entry name" value="Radical_activat_CS"/>
</dbReference>